<dbReference type="Pfam" id="PF05636">
    <property type="entry name" value="HIGH_NTase1"/>
    <property type="match status" value="1"/>
</dbReference>
<keyword evidence="2" id="KW-0547">Nucleotide-binding</keyword>
<dbReference type="GO" id="GO:0016879">
    <property type="term" value="F:ligase activity, forming carbon-nitrogen bonds"/>
    <property type="evidence" value="ECO:0007669"/>
    <property type="project" value="UniProtKB-UniRule"/>
</dbReference>
<dbReference type="EMBL" id="CP071250">
    <property type="protein sequence ID" value="UUF07336.1"/>
    <property type="molecule type" value="Genomic_DNA"/>
</dbReference>
<dbReference type="PANTHER" id="PTHR37825:SF1">
    <property type="entry name" value="TRNA(MET) CYTIDINE ACETATE LIGASE"/>
    <property type="match status" value="1"/>
</dbReference>
<feature type="binding site" evidence="2">
    <location>
        <position position="101"/>
    </location>
    <ligand>
        <name>ATP</name>
        <dbReference type="ChEBI" id="CHEBI:30616"/>
    </ligand>
</feature>
<dbReference type="Gene3D" id="3.40.50.620">
    <property type="entry name" value="HUPs"/>
    <property type="match status" value="1"/>
</dbReference>
<dbReference type="NCBIfam" id="NF010191">
    <property type="entry name" value="PRK13670.1"/>
    <property type="match status" value="1"/>
</dbReference>
<dbReference type="InterPro" id="IPR014729">
    <property type="entry name" value="Rossmann-like_a/b/a_fold"/>
</dbReference>
<comment type="function">
    <text evidence="2">Catalyzes the formation of N(4)-acetylcytidine (ac(4)C) at the wobble position of elongator tRNA(Met), using acetate and ATP as substrates. First activates an acetate ion to form acetyladenylate (Ac-AMP) and then transfers the acetyl group to tRNA to form ac(4)C34.</text>
</comment>
<dbReference type="AlphaFoldDB" id="A0A9Q9CI23"/>
<dbReference type="HAMAP" id="MF_01539">
    <property type="entry name" value="TmcAL"/>
    <property type="match status" value="1"/>
</dbReference>
<keyword evidence="2" id="KW-0820">tRNA-binding</keyword>
<keyword evidence="2" id="KW-0963">Cytoplasm</keyword>
<feature type="binding site" evidence="2">
    <location>
        <begin position="7"/>
        <end position="20"/>
    </location>
    <ligand>
        <name>ATP</name>
        <dbReference type="ChEBI" id="CHEBI:30616"/>
    </ligand>
</feature>
<keyword evidence="2" id="KW-0436">Ligase</keyword>
<sequence>MKATGLIVEYNPFHNGHLYHLTKSIEQSNADVLIVVMSGHFTQRGEPTILNKWERTKMALANGADLVIELPYAYSCQHADLFAKGAVSILTHLHVNELIFGSESGNIDELIQLESITSGIDFQKAVRKWVQTGLSLPKANAKALEEFNFTKELGTSPNNTLGLYYIRAVNELQSPIKVGTLTRIHSDYRDQAPTHDKISSATSIRNLREQRADFSTFVPKNVQDILDEHYRQTNTYHTWETYFPFLKQKILTLTPKHLVEIHDVEEGIENRLYSAMMKSSSFEEFMDAVKTKRYTRTRIQRICANILTHTTKEWIHDLQLATGAPYVRLLGATPTGKQYLKSIKKDINVPIYSKFDSKGHPMLKHEQSVTAAYSSILPEPHCTNLNIAEFSNFPLHFER</sequence>
<organism evidence="3 4">
    <name type="scientific">Turicibacter bilis</name>
    <dbReference type="NCBI Taxonomy" id="2735723"/>
    <lineage>
        <taxon>Bacteria</taxon>
        <taxon>Bacillati</taxon>
        <taxon>Bacillota</taxon>
        <taxon>Erysipelotrichia</taxon>
        <taxon>Erysipelotrichales</taxon>
        <taxon>Turicibacteraceae</taxon>
        <taxon>Turicibacter</taxon>
    </lineage>
</organism>
<reference evidence="3" key="1">
    <citation type="submission" date="2021-03" db="EMBL/GenBank/DDBJ databases">
        <title>Comparative Genomics and Metabolomics in the genus Turicibacter.</title>
        <authorList>
            <person name="Maki J."/>
            <person name="Looft T."/>
        </authorList>
    </citation>
    <scope>NUCLEOTIDE SEQUENCE</scope>
    <source>
        <strain evidence="3">ISU324</strain>
    </source>
</reference>
<gene>
    <name evidence="2" type="primary">tmcAL</name>
    <name evidence="3" type="ORF">J0J70_06715</name>
</gene>
<evidence type="ECO:0000256" key="1">
    <source>
        <dbReference type="ARBA" id="ARBA00022694"/>
    </source>
</evidence>
<dbReference type="GO" id="GO:0000049">
    <property type="term" value="F:tRNA binding"/>
    <property type="evidence" value="ECO:0007669"/>
    <property type="project" value="UniProtKB-KW"/>
</dbReference>
<evidence type="ECO:0000313" key="4">
    <source>
        <dbReference type="Proteomes" id="UP001058072"/>
    </source>
</evidence>
<protein>
    <recommendedName>
        <fullName evidence="2">tRNA(Met) cytidine acetate ligase</fullName>
        <ecNumber evidence="2">6.3.4.-</ecNumber>
    </recommendedName>
</protein>
<name>A0A9Q9CI23_9FIRM</name>
<evidence type="ECO:0000313" key="3">
    <source>
        <dbReference type="EMBL" id="UUF07336.1"/>
    </source>
</evidence>
<comment type="similarity">
    <text evidence="2">Belongs to the TmcAL family.</text>
</comment>
<evidence type="ECO:0000256" key="2">
    <source>
        <dbReference type="HAMAP-Rule" id="MF_01539"/>
    </source>
</evidence>
<dbReference type="InterPro" id="IPR008513">
    <property type="entry name" value="tRNA(Met)_cyd_acetate_ligase"/>
</dbReference>
<accession>A0A9Q9CI23</accession>
<proteinExistence type="inferred from homology"/>
<keyword evidence="2" id="KW-0067">ATP-binding</keyword>
<dbReference type="RefSeq" id="WP_212725087.1">
    <property type="nucleotide sequence ID" value="NZ_CP071250.1"/>
</dbReference>
<comment type="catalytic activity">
    <reaction evidence="2">
        <text>cytidine(34) in elongator tRNA(Met) + acetate + ATP = N(4)-acetylcytidine(34) in elongator tRNA(Met) + AMP + diphosphate</text>
        <dbReference type="Rhea" id="RHEA:58144"/>
        <dbReference type="Rhea" id="RHEA-COMP:10693"/>
        <dbReference type="Rhea" id="RHEA-COMP:10694"/>
        <dbReference type="ChEBI" id="CHEBI:30089"/>
        <dbReference type="ChEBI" id="CHEBI:30616"/>
        <dbReference type="ChEBI" id="CHEBI:33019"/>
        <dbReference type="ChEBI" id="CHEBI:74900"/>
        <dbReference type="ChEBI" id="CHEBI:82748"/>
        <dbReference type="ChEBI" id="CHEBI:456215"/>
    </reaction>
</comment>
<dbReference type="EC" id="6.3.4.-" evidence="2"/>
<dbReference type="SUPFAM" id="SSF52374">
    <property type="entry name" value="Nucleotidylyl transferase"/>
    <property type="match status" value="1"/>
</dbReference>
<dbReference type="PANTHER" id="PTHR37825">
    <property type="entry name" value="TRNA(MET) CYTIDINE ACETATE LIGASE"/>
    <property type="match status" value="1"/>
</dbReference>
<feature type="binding site" evidence="2">
    <location>
        <position position="158"/>
    </location>
    <ligand>
        <name>ATP</name>
        <dbReference type="ChEBI" id="CHEBI:30616"/>
    </ligand>
</feature>
<dbReference type="GO" id="GO:0005524">
    <property type="term" value="F:ATP binding"/>
    <property type="evidence" value="ECO:0007669"/>
    <property type="project" value="UniProtKB-KW"/>
</dbReference>
<dbReference type="GO" id="GO:0005737">
    <property type="term" value="C:cytoplasm"/>
    <property type="evidence" value="ECO:0007669"/>
    <property type="project" value="UniProtKB-SubCell"/>
</dbReference>
<comment type="subcellular location">
    <subcellularLocation>
        <location evidence="2">Cytoplasm</location>
    </subcellularLocation>
</comment>
<dbReference type="Proteomes" id="UP001058072">
    <property type="component" value="Chromosome"/>
</dbReference>
<keyword evidence="1 2" id="KW-0819">tRNA processing</keyword>
<dbReference type="GO" id="GO:0006400">
    <property type="term" value="P:tRNA modification"/>
    <property type="evidence" value="ECO:0007669"/>
    <property type="project" value="UniProtKB-UniRule"/>
</dbReference>
<feature type="binding site" evidence="2">
    <location>
        <begin position="183"/>
        <end position="184"/>
    </location>
    <ligand>
        <name>ATP</name>
        <dbReference type="ChEBI" id="CHEBI:30616"/>
    </ligand>
</feature>
<keyword evidence="2" id="KW-0694">RNA-binding</keyword>